<evidence type="ECO:0000259" key="1">
    <source>
        <dbReference type="Pfam" id="PF08588"/>
    </source>
</evidence>
<dbReference type="AlphaFoldDB" id="A0A836CIV3"/>
<sequence>MKLGLVTMGLCRAMLSFAQRLNRNMHYSFGSKDNSELPHISFPLVTNVDTLLVTPQGEAPPPLGQRFVEDPVLKKERMSGKAGPASFSLDCTYTFSFHSMYLSLPAW</sequence>
<feature type="domain" description="Domain of unknown function at the cortex 1" evidence="1">
    <location>
        <begin position="2"/>
        <end position="107"/>
    </location>
</feature>
<evidence type="ECO:0000313" key="3">
    <source>
        <dbReference type="Proteomes" id="UP000664859"/>
    </source>
</evidence>
<dbReference type="Pfam" id="PF08588">
    <property type="entry name" value="Duc1"/>
    <property type="match status" value="1"/>
</dbReference>
<reference evidence="2" key="1">
    <citation type="submission" date="2021-02" db="EMBL/GenBank/DDBJ databases">
        <title>First Annotated Genome of the Yellow-green Alga Tribonema minus.</title>
        <authorList>
            <person name="Mahan K.M."/>
        </authorList>
    </citation>
    <scope>NUCLEOTIDE SEQUENCE</scope>
    <source>
        <strain evidence="2">UTEX B ZZ1240</strain>
    </source>
</reference>
<comment type="caution">
    <text evidence="2">The sequence shown here is derived from an EMBL/GenBank/DDBJ whole genome shotgun (WGS) entry which is preliminary data.</text>
</comment>
<keyword evidence="3" id="KW-1185">Reference proteome</keyword>
<gene>
    <name evidence="2" type="ORF">JKP88DRAFT_152996</name>
</gene>
<dbReference type="EMBL" id="JAFCMP010000138">
    <property type="protein sequence ID" value="KAG5185201.1"/>
    <property type="molecule type" value="Genomic_DNA"/>
</dbReference>
<dbReference type="Proteomes" id="UP000664859">
    <property type="component" value="Unassembled WGS sequence"/>
</dbReference>
<accession>A0A836CIV3</accession>
<dbReference type="OrthoDB" id="418495at2759"/>
<name>A0A836CIV3_9STRA</name>
<proteinExistence type="predicted"/>
<dbReference type="InterPro" id="IPR013897">
    <property type="entry name" value="Duc1"/>
</dbReference>
<protein>
    <recommendedName>
        <fullName evidence="1">Domain of unknown function at the cortex 1 domain-containing protein</fullName>
    </recommendedName>
</protein>
<feature type="non-terminal residue" evidence="2">
    <location>
        <position position="107"/>
    </location>
</feature>
<evidence type="ECO:0000313" key="2">
    <source>
        <dbReference type="EMBL" id="KAG5185201.1"/>
    </source>
</evidence>
<organism evidence="2 3">
    <name type="scientific">Tribonema minus</name>
    <dbReference type="NCBI Taxonomy" id="303371"/>
    <lineage>
        <taxon>Eukaryota</taxon>
        <taxon>Sar</taxon>
        <taxon>Stramenopiles</taxon>
        <taxon>Ochrophyta</taxon>
        <taxon>PX clade</taxon>
        <taxon>Xanthophyceae</taxon>
        <taxon>Tribonematales</taxon>
        <taxon>Tribonemataceae</taxon>
        <taxon>Tribonema</taxon>
    </lineage>
</organism>